<dbReference type="GO" id="GO:0140096">
    <property type="term" value="F:catalytic activity, acting on a protein"/>
    <property type="evidence" value="ECO:0007669"/>
    <property type="project" value="UniProtKB-ARBA"/>
</dbReference>
<keyword evidence="5 7" id="KW-0648">Protein biosynthesis</keyword>
<reference evidence="9" key="1">
    <citation type="submission" date="2022-06" db="EMBL/GenBank/DDBJ databases">
        <title>Vallitalea longa sp. nov., an anaerobic bacterium isolated from marine sediment.</title>
        <authorList>
            <person name="Hirano S."/>
            <person name="Terahara T."/>
            <person name="Mori K."/>
            <person name="Hamada M."/>
            <person name="Matsumoto R."/>
            <person name="Kobayashi T."/>
        </authorList>
    </citation>
    <scope>NUCLEOTIDE SEQUENCE</scope>
    <source>
        <strain evidence="9">SH18-1</strain>
    </source>
</reference>
<evidence type="ECO:0000256" key="1">
    <source>
        <dbReference type="ARBA" id="ARBA00006303"/>
    </source>
</evidence>
<keyword evidence="10" id="KW-1185">Reference proteome</keyword>
<dbReference type="InterPro" id="IPR047089">
    <property type="entry name" value="Asp-tRNA-ligase_1_N"/>
</dbReference>
<accession>A0A9W5YDU4</accession>
<dbReference type="InterPro" id="IPR004115">
    <property type="entry name" value="GAD-like_sf"/>
</dbReference>
<evidence type="ECO:0000313" key="10">
    <source>
        <dbReference type="Proteomes" id="UP001144256"/>
    </source>
</evidence>
<feature type="region of interest" description="Aspartate" evidence="7">
    <location>
        <begin position="207"/>
        <end position="210"/>
    </location>
</feature>
<dbReference type="InterPro" id="IPR004364">
    <property type="entry name" value="Aa-tRNA-synt_II"/>
</dbReference>
<feature type="binding site" evidence="7">
    <location>
        <begin position="229"/>
        <end position="231"/>
    </location>
    <ligand>
        <name>ATP</name>
        <dbReference type="ChEBI" id="CHEBI:30616"/>
    </ligand>
</feature>
<comment type="catalytic activity">
    <reaction evidence="7">
        <text>tRNA(Asp) + L-aspartate + ATP = L-aspartyl-tRNA(Asp) + AMP + diphosphate</text>
        <dbReference type="Rhea" id="RHEA:19649"/>
        <dbReference type="Rhea" id="RHEA-COMP:9660"/>
        <dbReference type="Rhea" id="RHEA-COMP:9678"/>
        <dbReference type="ChEBI" id="CHEBI:29991"/>
        <dbReference type="ChEBI" id="CHEBI:30616"/>
        <dbReference type="ChEBI" id="CHEBI:33019"/>
        <dbReference type="ChEBI" id="CHEBI:78442"/>
        <dbReference type="ChEBI" id="CHEBI:78516"/>
        <dbReference type="ChEBI" id="CHEBI:456215"/>
        <dbReference type="EC" id="6.1.1.12"/>
    </reaction>
</comment>
<dbReference type="NCBIfam" id="TIGR00459">
    <property type="entry name" value="aspS_bact"/>
    <property type="match status" value="1"/>
</dbReference>
<dbReference type="HAMAP" id="MF_00044">
    <property type="entry name" value="Asp_tRNA_synth_type1"/>
    <property type="match status" value="1"/>
</dbReference>
<keyword evidence="3 7" id="KW-0547">Nucleotide-binding</keyword>
<dbReference type="Pfam" id="PF00152">
    <property type="entry name" value="tRNA-synt_2"/>
    <property type="match status" value="1"/>
</dbReference>
<keyword evidence="7" id="KW-0963">Cytoplasm</keyword>
<dbReference type="GO" id="GO:0006422">
    <property type="term" value="P:aspartyl-tRNA aminoacylation"/>
    <property type="evidence" value="ECO:0007669"/>
    <property type="project" value="UniProtKB-UniRule"/>
</dbReference>
<sequence length="597" mass="68141">MSESMQGLKRSNKCTEVSAKNIDEKVTVMGWVQKRRDLGGLIFIDLRDRTGLLQIVFDASTIGDEGFKKAEKLRSEFVIAVEGIIESRSEETINPNLETGDIEVRANSLRILSEAETPPFQIEENSNVKEDLRLKYRYLDLRRPDLQKNLIMRHKVAMITREFLSNEEFLEIETPMLTKSTPEGARDYLVPSRVHPGNFYALPQSPQIFKQLLMLSGYDRYFQIVKCFRDEDLRADRQPEFTQIDMELSFVDQEKVIEINERLMKKLFKEVLDVEVEIPMQRLTYKEAMDRFGSDKPDLRFGIELVDLSEIVKDCGFKVFSGTVENGGSVRGINAEGLGNLPRRQIDALGELAKTYGAKGMAWIVINEDGTYKSAITKFLKDEEVENMVKAMNGKPGDLLLFCADSNDVVYSTLGNLRLEIGRRLNLLDDSVFRFAWVTEFPLLEWNKEHKRYTAMHHPFTMPMEEDLQYLESDPGRVRAIAYDMVLNGCELGGGSIRIHQRDIQEKMFAALGFSKEDSYERFGFLLNAFKYGVPPHGGLAYGLDRIVMLMTHSDSIRDVIAFPKVKDASCPMTDAPGTVDDKQLHELGLKIDTIEI</sequence>
<evidence type="ECO:0000256" key="2">
    <source>
        <dbReference type="ARBA" id="ARBA00022598"/>
    </source>
</evidence>
<evidence type="ECO:0000313" key="9">
    <source>
        <dbReference type="EMBL" id="GKX29398.1"/>
    </source>
</evidence>
<evidence type="ECO:0000256" key="5">
    <source>
        <dbReference type="ARBA" id="ARBA00022917"/>
    </source>
</evidence>
<dbReference type="Gene3D" id="3.30.1360.30">
    <property type="entry name" value="GAD-like domain"/>
    <property type="match status" value="1"/>
</dbReference>
<dbReference type="GO" id="GO:0005737">
    <property type="term" value="C:cytoplasm"/>
    <property type="evidence" value="ECO:0007669"/>
    <property type="project" value="UniProtKB-SubCell"/>
</dbReference>
<feature type="binding site" evidence="7">
    <location>
        <position position="498"/>
    </location>
    <ligand>
        <name>L-aspartate</name>
        <dbReference type="ChEBI" id="CHEBI:29991"/>
    </ligand>
</feature>
<evidence type="ECO:0000256" key="4">
    <source>
        <dbReference type="ARBA" id="ARBA00022840"/>
    </source>
</evidence>
<keyword evidence="2 7" id="KW-0436">Ligase</keyword>
<protein>
    <recommendedName>
        <fullName evidence="7">Aspartate--tRNA ligase</fullName>
        <ecNumber evidence="7">6.1.1.12</ecNumber>
    </recommendedName>
    <alternativeName>
        <fullName evidence="7">Aspartyl-tRNA synthetase</fullName>
        <shortName evidence="7">AspRS</shortName>
    </alternativeName>
</protein>
<dbReference type="InterPro" id="IPR006195">
    <property type="entry name" value="aa-tRNA-synth_II"/>
</dbReference>
<dbReference type="InterPro" id="IPR045864">
    <property type="entry name" value="aa-tRNA-synth_II/BPL/LPL"/>
</dbReference>
<dbReference type="SUPFAM" id="SSF55681">
    <property type="entry name" value="Class II aaRS and biotin synthetases"/>
    <property type="match status" value="1"/>
</dbReference>
<keyword evidence="6 7" id="KW-0030">Aminoacyl-tRNA synthetase</keyword>
<comment type="caution">
    <text evidence="7">Lacks conserved residue(s) required for the propagation of feature annotation.</text>
</comment>
<dbReference type="PROSITE" id="PS50862">
    <property type="entry name" value="AA_TRNA_LIGASE_II"/>
    <property type="match status" value="1"/>
</dbReference>
<dbReference type="PANTHER" id="PTHR22594:SF5">
    <property type="entry name" value="ASPARTATE--TRNA LIGASE, MITOCHONDRIAL"/>
    <property type="match status" value="1"/>
</dbReference>
<dbReference type="CDD" id="cd04317">
    <property type="entry name" value="EcAspRS_like_N"/>
    <property type="match status" value="1"/>
</dbReference>
<dbReference type="CDD" id="cd00777">
    <property type="entry name" value="AspRS_core"/>
    <property type="match status" value="1"/>
</dbReference>
<comment type="caution">
    <text evidence="9">The sequence shown here is derived from an EMBL/GenBank/DDBJ whole genome shotgun (WGS) entry which is preliminary data.</text>
</comment>
<dbReference type="InterPro" id="IPR002312">
    <property type="entry name" value="Asp/Asn-tRNA-synth_IIb"/>
</dbReference>
<dbReference type="Gene3D" id="2.40.50.140">
    <property type="entry name" value="Nucleic acid-binding proteins"/>
    <property type="match status" value="1"/>
</dbReference>
<dbReference type="InterPro" id="IPR004365">
    <property type="entry name" value="NA-bd_OB_tRNA"/>
</dbReference>
<dbReference type="NCBIfam" id="NF001750">
    <property type="entry name" value="PRK00476.1"/>
    <property type="match status" value="1"/>
</dbReference>
<dbReference type="GO" id="GO:0016740">
    <property type="term" value="F:transferase activity"/>
    <property type="evidence" value="ECO:0007669"/>
    <property type="project" value="UniProtKB-ARBA"/>
</dbReference>
<dbReference type="InterPro" id="IPR047090">
    <property type="entry name" value="AspRS_core"/>
</dbReference>
<dbReference type="GO" id="GO:0003676">
    <property type="term" value="F:nucleic acid binding"/>
    <property type="evidence" value="ECO:0007669"/>
    <property type="project" value="InterPro"/>
</dbReference>
<dbReference type="EMBL" id="BRLB01000004">
    <property type="protein sequence ID" value="GKX29398.1"/>
    <property type="molecule type" value="Genomic_DNA"/>
</dbReference>
<evidence type="ECO:0000259" key="8">
    <source>
        <dbReference type="PROSITE" id="PS50862"/>
    </source>
</evidence>
<name>A0A9W5YDU4_9FIRM</name>
<organism evidence="9 10">
    <name type="scientific">Vallitalea longa</name>
    <dbReference type="NCBI Taxonomy" id="2936439"/>
    <lineage>
        <taxon>Bacteria</taxon>
        <taxon>Bacillati</taxon>
        <taxon>Bacillota</taxon>
        <taxon>Clostridia</taxon>
        <taxon>Lachnospirales</taxon>
        <taxon>Vallitaleaceae</taxon>
        <taxon>Vallitalea</taxon>
    </lineage>
</organism>
<dbReference type="Pfam" id="PF01336">
    <property type="entry name" value="tRNA_anti-codon"/>
    <property type="match status" value="1"/>
</dbReference>
<dbReference type="PANTHER" id="PTHR22594">
    <property type="entry name" value="ASPARTYL/LYSYL-TRNA SYNTHETASE"/>
    <property type="match status" value="1"/>
</dbReference>
<evidence type="ECO:0000256" key="6">
    <source>
        <dbReference type="ARBA" id="ARBA00023146"/>
    </source>
</evidence>
<comment type="function">
    <text evidence="7">Catalyzes the attachment of L-aspartate to tRNA(Asp) in a two-step reaction: L-aspartate is first activated by ATP to form Asp-AMP and then transferred to the acceptor end of tRNA(Asp).</text>
</comment>
<feature type="binding site" evidence="7">
    <location>
        <position position="457"/>
    </location>
    <ligand>
        <name>L-aspartate</name>
        <dbReference type="ChEBI" id="CHEBI:29991"/>
    </ligand>
</feature>
<keyword evidence="4 7" id="KW-0067">ATP-binding</keyword>
<dbReference type="SUPFAM" id="SSF55261">
    <property type="entry name" value="GAD domain-like"/>
    <property type="match status" value="1"/>
</dbReference>
<dbReference type="PRINTS" id="PR01042">
    <property type="entry name" value="TRNASYNTHASP"/>
</dbReference>
<dbReference type="GO" id="GO:0005524">
    <property type="term" value="F:ATP binding"/>
    <property type="evidence" value="ECO:0007669"/>
    <property type="project" value="UniProtKB-UniRule"/>
</dbReference>
<feature type="binding site" evidence="7">
    <location>
        <position position="183"/>
    </location>
    <ligand>
        <name>L-aspartate</name>
        <dbReference type="ChEBI" id="CHEBI:29991"/>
    </ligand>
</feature>
<feature type="domain" description="Aminoacyl-transfer RNA synthetases class-II family profile" evidence="8">
    <location>
        <begin position="152"/>
        <end position="564"/>
    </location>
</feature>
<evidence type="ECO:0000256" key="3">
    <source>
        <dbReference type="ARBA" id="ARBA00022741"/>
    </source>
</evidence>
<feature type="binding site" evidence="7">
    <location>
        <position position="229"/>
    </location>
    <ligand>
        <name>L-aspartate</name>
        <dbReference type="ChEBI" id="CHEBI:29991"/>
    </ligand>
</feature>
<dbReference type="Proteomes" id="UP001144256">
    <property type="component" value="Unassembled WGS sequence"/>
</dbReference>
<comment type="subunit">
    <text evidence="7">Homodimer.</text>
</comment>
<proteinExistence type="inferred from homology"/>
<dbReference type="AlphaFoldDB" id="A0A9W5YDU4"/>
<feature type="binding site" evidence="7">
    <location>
        <position position="491"/>
    </location>
    <ligand>
        <name>ATP</name>
        <dbReference type="ChEBI" id="CHEBI:30616"/>
    </ligand>
</feature>
<dbReference type="GO" id="GO:0004815">
    <property type="term" value="F:aspartate-tRNA ligase activity"/>
    <property type="evidence" value="ECO:0007669"/>
    <property type="project" value="UniProtKB-UniRule"/>
</dbReference>
<dbReference type="InterPro" id="IPR012340">
    <property type="entry name" value="NA-bd_OB-fold"/>
</dbReference>
<comment type="subcellular location">
    <subcellularLocation>
        <location evidence="7">Cytoplasm</location>
    </subcellularLocation>
</comment>
<dbReference type="SUPFAM" id="SSF50249">
    <property type="entry name" value="Nucleic acid-binding proteins"/>
    <property type="match status" value="1"/>
</dbReference>
<dbReference type="Pfam" id="PF02938">
    <property type="entry name" value="GAD"/>
    <property type="match status" value="1"/>
</dbReference>
<dbReference type="InterPro" id="IPR029351">
    <property type="entry name" value="GAD_dom"/>
</dbReference>
<gene>
    <name evidence="7 9" type="primary">aspS</name>
    <name evidence="9" type="ORF">SH1V18_18780</name>
</gene>
<dbReference type="EC" id="6.1.1.12" evidence="7"/>
<evidence type="ECO:0000256" key="7">
    <source>
        <dbReference type="HAMAP-Rule" id="MF_00044"/>
    </source>
</evidence>
<comment type="similarity">
    <text evidence="1 7">Belongs to the class-II aminoacyl-tRNA synthetase family. Type 1 subfamily.</text>
</comment>
<dbReference type="RefSeq" id="WP_281814871.1">
    <property type="nucleotide sequence ID" value="NZ_BRLB01000004.1"/>
</dbReference>
<dbReference type="InterPro" id="IPR004524">
    <property type="entry name" value="Asp-tRNA-ligase_1"/>
</dbReference>
<feature type="binding site" evidence="7">
    <location>
        <position position="238"/>
    </location>
    <ligand>
        <name>ATP</name>
        <dbReference type="ChEBI" id="CHEBI:30616"/>
    </ligand>
</feature>
<feature type="binding site" evidence="7">
    <location>
        <begin position="543"/>
        <end position="546"/>
    </location>
    <ligand>
        <name>ATP</name>
        <dbReference type="ChEBI" id="CHEBI:30616"/>
    </ligand>
</feature>
<dbReference type="Gene3D" id="3.30.930.10">
    <property type="entry name" value="Bira Bifunctional Protein, Domain 2"/>
    <property type="match status" value="1"/>
</dbReference>